<reference evidence="1 2" key="1">
    <citation type="submission" date="2020-08" db="EMBL/GenBank/DDBJ databases">
        <title>Description of novel Flavobacterium F-380 isolate.</title>
        <authorList>
            <person name="Saticioglu I.B."/>
            <person name="Duman M."/>
            <person name="Altun S."/>
        </authorList>
    </citation>
    <scope>NUCLEOTIDE SEQUENCE [LARGE SCALE GENOMIC DNA]</scope>
    <source>
        <strain evidence="1 2">F-380</strain>
    </source>
</reference>
<organism evidence="1 2">
    <name type="scientific">Flavobacterium kayseriense</name>
    <dbReference type="NCBI Taxonomy" id="2764714"/>
    <lineage>
        <taxon>Bacteria</taxon>
        <taxon>Pseudomonadati</taxon>
        <taxon>Bacteroidota</taxon>
        <taxon>Flavobacteriia</taxon>
        <taxon>Flavobacteriales</taxon>
        <taxon>Flavobacteriaceae</taxon>
        <taxon>Flavobacterium</taxon>
    </lineage>
</organism>
<dbReference type="Proteomes" id="UP000629963">
    <property type="component" value="Unassembled WGS sequence"/>
</dbReference>
<evidence type="ECO:0008006" key="3">
    <source>
        <dbReference type="Google" id="ProtNLM"/>
    </source>
</evidence>
<dbReference type="EMBL" id="JACRUJ010000005">
    <property type="protein sequence ID" value="MBC5842629.1"/>
    <property type="molecule type" value="Genomic_DNA"/>
</dbReference>
<sequence>MIDFGPQIAIVDDNKNEIQGILDYLESHNIGCKYFNADITEDNSPEFPLESVELIFLDLYYTKDFDPVRCAQWIDDIIPDKKLYELVVWSKDSHLTDALLEVLFQIGKLPRYCITKQKNKYDDINGIERLLKEIKEEVKSINKIKVDDFISEIIEITEDHVVLNCLLDDEINFFQIRKFEKTPLSHFKKFEEGAYLLVRITTSVGQRNIEFIELFDDHSGIFEQKNIFLKFKGTPIQNPKGND</sequence>
<name>A0ABR7JAS1_9FLAO</name>
<accession>A0ABR7JAS1</accession>
<protein>
    <recommendedName>
        <fullName evidence="3">Response regulatory domain-containing protein</fullName>
    </recommendedName>
</protein>
<proteinExistence type="predicted"/>
<comment type="caution">
    <text evidence="1">The sequence shown here is derived from an EMBL/GenBank/DDBJ whole genome shotgun (WGS) entry which is preliminary data.</text>
</comment>
<gene>
    <name evidence="1" type="ORF">H8R23_14540</name>
</gene>
<evidence type="ECO:0000313" key="1">
    <source>
        <dbReference type="EMBL" id="MBC5842629.1"/>
    </source>
</evidence>
<evidence type="ECO:0000313" key="2">
    <source>
        <dbReference type="Proteomes" id="UP000629963"/>
    </source>
</evidence>
<dbReference type="RefSeq" id="WP_187011121.1">
    <property type="nucleotide sequence ID" value="NZ_JACRUI010000005.1"/>
</dbReference>
<keyword evidence="2" id="KW-1185">Reference proteome</keyword>